<dbReference type="PROSITE" id="PS51736">
    <property type="entry name" value="RECOMBINASES_3"/>
    <property type="match status" value="1"/>
</dbReference>
<dbReference type="OrthoDB" id="9781670at2"/>
<dbReference type="EMBL" id="FRAG01000083">
    <property type="protein sequence ID" value="SHK53306.1"/>
    <property type="molecule type" value="Genomic_DNA"/>
</dbReference>
<dbReference type="PANTHER" id="PTHR30461:SF23">
    <property type="entry name" value="DNA RECOMBINASE-RELATED"/>
    <property type="match status" value="1"/>
</dbReference>
<keyword evidence="5" id="KW-1185">Reference proteome</keyword>
<evidence type="ECO:0000313" key="4">
    <source>
        <dbReference type="EMBL" id="SHK53306.1"/>
    </source>
</evidence>
<dbReference type="InterPro" id="IPR006119">
    <property type="entry name" value="Resolv_N"/>
</dbReference>
<dbReference type="Proteomes" id="UP000184465">
    <property type="component" value="Unassembled WGS sequence"/>
</dbReference>
<dbReference type="SUPFAM" id="SSF53041">
    <property type="entry name" value="Resolvase-like"/>
    <property type="match status" value="1"/>
</dbReference>
<evidence type="ECO:0000259" key="2">
    <source>
        <dbReference type="PROSITE" id="PS51736"/>
    </source>
</evidence>
<dbReference type="InterPro" id="IPR011109">
    <property type="entry name" value="DNA_bind_recombinase_dom"/>
</dbReference>
<evidence type="ECO:0000256" key="1">
    <source>
        <dbReference type="SAM" id="Coils"/>
    </source>
</evidence>
<feature type="coiled-coil region" evidence="1">
    <location>
        <begin position="347"/>
        <end position="374"/>
    </location>
</feature>
<evidence type="ECO:0000259" key="3">
    <source>
        <dbReference type="PROSITE" id="PS51737"/>
    </source>
</evidence>
<dbReference type="STRING" id="1121301.SAMN02745912_03600"/>
<dbReference type="PANTHER" id="PTHR30461">
    <property type="entry name" value="DNA-INVERTASE FROM LAMBDOID PROPHAGE"/>
    <property type="match status" value="1"/>
</dbReference>
<accession>A0A1M6T8X6</accession>
<dbReference type="Pfam" id="PF13408">
    <property type="entry name" value="Zn_ribbon_recom"/>
    <property type="match status" value="1"/>
</dbReference>
<gene>
    <name evidence="4" type="ORF">SAMN02745912_03600</name>
</gene>
<dbReference type="InterPro" id="IPR025827">
    <property type="entry name" value="Zn_ribbon_recom_dom"/>
</dbReference>
<name>A0A1M6T8X6_PARC5</name>
<dbReference type="AlphaFoldDB" id="A0A1M6T8X6"/>
<sequence>MFDEVIVWKTSRLARNILDLLQIVNILEKNDVTFKSMTEPYDTSTPTGKLMISMLASIAEFERTTIIENLKMGMVARAKKGLKNGGRMLGYKSVGSGKDSRLVIVPEEAEIVKKVFNMYISGKGYKAIANRLNKEGYKTIKGNLFGITAISNIISNPTYVGKIRFNRYVDYANKRRKGKNEDFILVEGQHEAIITEEVWEKAQEIRDTRAAKYPRTYSGEFPLTGLLVCPVCGHGMVAARTVNTLKGGEKRRIRYYSCGQFRNKGSVACSANSVRADEAEKYVFDRIKEVLLNDRVLKDIVKKLNKNRKDKIKPLEREYVSIERQIESYSIKKNRVFELYEDGTISKEMLNERLLNIEETLSNLANRKAEIKLEIDKNGSDEIPFKTVKRTMEDFEKLISGADKEQRKLFL</sequence>
<dbReference type="CDD" id="cd03768">
    <property type="entry name" value="SR_ResInv"/>
    <property type="match status" value="1"/>
</dbReference>
<dbReference type="SMART" id="SM00857">
    <property type="entry name" value="Resolvase"/>
    <property type="match status" value="1"/>
</dbReference>
<feature type="domain" description="Recombinase" evidence="3">
    <location>
        <begin position="88"/>
        <end position="212"/>
    </location>
</feature>
<dbReference type="InterPro" id="IPR050639">
    <property type="entry name" value="SSR_resolvase"/>
</dbReference>
<dbReference type="Gene3D" id="3.40.50.1390">
    <property type="entry name" value="Resolvase, N-terminal catalytic domain"/>
    <property type="match status" value="1"/>
</dbReference>
<dbReference type="Pfam" id="PF00239">
    <property type="entry name" value="Resolvase"/>
    <property type="match status" value="1"/>
</dbReference>
<dbReference type="Pfam" id="PF07508">
    <property type="entry name" value="Recombinase"/>
    <property type="match status" value="1"/>
</dbReference>
<organism evidence="4 5">
    <name type="scientific">Paramaledivibacter caminithermalis (strain DSM 15212 / CIP 107654 / DViRD3)</name>
    <name type="common">Clostridium caminithermale</name>
    <dbReference type="NCBI Taxonomy" id="1121301"/>
    <lineage>
        <taxon>Bacteria</taxon>
        <taxon>Bacillati</taxon>
        <taxon>Bacillota</taxon>
        <taxon>Clostridia</taxon>
        <taxon>Peptostreptococcales</taxon>
        <taxon>Caminicellaceae</taxon>
        <taxon>Paramaledivibacter</taxon>
    </lineage>
</organism>
<dbReference type="Gene3D" id="3.90.1750.20">
    <property type="entry name" value="Putative Large Serine Recombinase, Chain B, Domain 2"/>
    <property type="match status" value="1"/>
</dbReference>
<proteinExistence type="predicted"/>
<reference evidence="4 5" key="1">
    <citation type="submission" date="2016-11" db="EMBL/GenBank/DDBJ databases">
        <authorList>
            <person name="Jaros S."/>
            <person name="Januszkiewicz K."/>
            <person name="Wedrychowicz H."/>
        </authorList>
    </citation>
    <scope>NUCLEOTIDE SEQUENCE [LARGE SCALE GENOMIC DNA]</scope>
    <source>
        <strain evidence="4 5">DSM 15212</strain>
    </source>
</reference>
<dbReference type="GO" id="GO:0000150">
    <property type="term" value="F:DNA strand exchange activity"/>
    <property type="evidence" value="ECO:0007669"/>
    <property type="project" value="InterPro"/>
</dbReference>
<evidence type="ECO:0000313" key="5">
    <source>
        <dbReference type="Proteomes" id="UP000184465"/>
    </source>
</evidence>
<dbReference type="GO" id="GO:0003677">
    <property type="term" value="F:DNA binding"/>
    <property type="evidence" value="ECO:0007669"/>
    <property type="project" value="InterPro"/>
</dbReference>
<protein>
    <submittedName>
        <fullName evidence="4">Site-specific DNA recombinase</fullName>
    </submittedName>
</protein>
<keyword evidence="1" id="KW-0175">Coiled coil</keyword>
<dbReference type="InterPro" id="IPR038109">
    <property type="entry name" value="DNA_bind_recomb_sf"/>
</dbReference>
<dbReference type="InterPro" id="IPR036162">
    <property type="entry name" value="Resolvase-like_N_sf"/>
</dbReference>
<dbReference type="PROSITE" id="PS51737">
    <property type="entry name" value="RECOMBINASE_DNA_BIND"/>
    <property type="match status" value="1"/>
</dbReference>
<feature type="domain" description="Resolvase/invertase-type recombinase catalytic" evidence="2">
    <location>
        <begin position="1"/>
        <end position="81"/>
    </location>
</feature>